<comment type="similarity">
    <text evidence="4">Belongs to the HepT RNase toxin family.</text>
</comment>
<dbReference type="GO" id="GO:0110001">
    <property type="term" value="C:toxin-antitoxin complex"/>
    <property type="evidence" value="ECO:0007669"/>
    <property type="project" value="InterPro"/>
</dbReference>
<dbReference type="Gene3D" id="1.20.120.580">
    <property type="entry name" value="bsu32300-like"/>
    <property type="match status" value="1"/>
</dbReference>
<dbReference type="Pfam" id="PF01934">
    <property type="entry name" value="HepT-like"/>
    <property type="match status" value="1"/>
</dbReference>
<keyword evidence="2" id="KW-0540">Nuclease</keyword>
<name>A0A1W1WT92_9BACT</name>
<accession>A0A1W1WT92</accession>
<evidence type="ECO:0000256" key="3">
    <source>
        <dbReference type="ARBA" id="ARBA00022801"/>
    </source>
</evidence>
<proteinExistence type="inferred from homology"/>
<evidence type="ECO:0000256" key="4">
    <source>
        <dbReference type="ARBA" id="ARBA00024207"/>
    </source>
</evidence>
<sequence length="141" mass="16761">MEQIKKRAIQEKRILDILASKEKLDEIELRAAKNSLQVMIEMLIGKSKKILKFYNCPVVPTRSKDAVYILHEVGALEDEEYREFNAAIGFRNVLIHDYLEFDEDILYKLLQSRQYEKLYDFLQKDIDFSDVVIKRIERFAL</sequence>
<dbReference type="InterPro" id="IPR008201">
    <property type="entry name" value="HepT-like"/>
</dbReference>
<dbReference type="InterPro" id="IPR037038">
    <property type="entry name" value="HepT-like_sf"/>
</dbReference>
<dbReference type="PANTHER" id="PTHR33397:SF5">
    <property type="entry name" value="RNASE YUTE-RELATED"/>
    <property type="match status" value="1"/>
</dbReference>
<dbReference type="GO" id="GO:0016787">
    <property type="term" value="F:hydrolase activity"/>
    <property type="evidence" value="ECO:0007669"/>
    <property type="project" value="UniProtKB-KW"/>
</dbReference>
<dbReference type="EMBL" id="FWWZ01000001">
    <property type="protein sequence ID" value="SMC09511.1"/>
    <property type="molecule type" value="Genomic_DNA"/>
</dbReference>
<evidence type="ECO:0000313" key="6">
    <source>
        <dbReference type="Proteomes" id="UP000192602"/>
    </source>
</evidence>
<keyword evidence="1" id="KW-1277">Toxin-antitoxin system</keyword>
<gene>
    <name evidence="5" type="ORF">SAMN05660197_1324</name>
</gene>
<organism evidence="5 6">
    <name type="scientific">Nitratiruptor tergarcus DSM 16512</name>
    <dbReference type="NCBI Taxonomy" id="1069081"/>
    <lineage>
        <taxon>Bacteria</taxon>
        <taxon>Pseudomonadati</taxon>
        <taxon>Campylobacterota</taxon>
        <taxon>Epsilonproteobacteria</taxon>
        <taxon>Nautiliales</taxon>
        <taxon>Nitratiruptoraceae</taxon>
        <taxon>Nitratiruptor</taxon>
    </lineage>
</organism>
<dbReference type="AlphaFoldDB" id="A0A1W1WT92"/>
<evidence type="ECO:0000256" key="1">
    <source>
        <dbReference type="ARBA" id="ARBA00022649"/>
    </source>
</evidence>
<evidence type="ECO:0000313" key="5">
    <source>
        <dbReference type="EMBL" id="SMC09511.1"/>
    </source>
</evidence>
<protein>
    <submittedName>
        <fullName evidence="5">Uncharacterized conserved protein YutE, UPF0331/DUF86 family</fullName>
    </submittedName>
</protein>
<keyword evidence="6" id="KW-1185">Reference proteome</keyword>
<reference evidence="6" key="1">
    <citation type="submission" date="2017-04" db="EMBL/GenBank/DDBJ databases">
        <authorList>
            <person name="Varghese N."/>
            <person name="Submissions S."/>
        </authorList>
    </citation>
    <scope>NUCLEOTIDE SEQUENCE [LARGE SCALE GENOMIC DNA]</scope>
    <source>
        <strain evidence="6">DSM 16512</strain>
    </source>
</reference>
<evidence type="ECO:0000256" key="2">
    <source>
        <dbReference type="ARBA" id="ARBA00022722"/>
    </source>
</evidence>
<dbReference type="Proteomes" id="UP000192602">
    <property type="component" value="Unassembled WGS sequence"/>
</dbReference>
<dbReference type="InterPro" id="IPR052379">
    <property type="entry name" value="Type_VII_TA_RNase"/>
</dbReference>
<dbReference type="NCBIfam" id="NF047751">
    <property type="entry name" value="HepT_toxin"/>
    <property type="match status" value="1"/>
</dbReference>
<keyword evidence="3" id="KW-0378">Hydrolase</keyword>
<dbReference type="STRING" id="1069081.SAMN05660197_1324"/>
<dbReference type="PANTHER" id="PTHR33397">
    <property type="entry name" value="UPF0331 PROTEIN YUTE"/>
    <property type="match status" value="1"/>
</dbReference>
<dbReference type="GO" id="GO:0004540">
    <property type="term" value="F:RNA nuclease activity"/>
    <property type="evidence" value="ECO:0007669"/>
    <property type="project" value="InterPro"/>
</dbReference>